<organism evidence="1 2">
    <name type="scientific">Legionella septentrionalis</name>
    <dbReference type="NCBI Taxonomy" id="2498109"/>
    <lineage>
        <taxon>Bacteria</taxon>
        <taxon>Pseudomonadati</taxon>
        <taxon>Pseudomonadota</taxon>
        <taxon>Gammaproteobacteria</taxon>
        <taxon>Legionellales</taxon>
        <taxon>Legionellaceae</taxon>
        <taxon>Legionella</taxon>
    </lineage>
</organism>
<name>A0A3S0V9K8_9GAMM</name>
<dbReference type="Proteomes" id="UP000288012">
    <property type="component" value="Unassembled WGS sequence"/>
</dbReference>
<proteinExistence type="predicted"/>
<evidence type="ECO:0008006" key="3">
    <source>
        <dbReference type="Google" id="ProtNLM"/>
    </source>
</evidence>
<evidence type="ECO:0000313" key="1">
    <source>
        <dbReference type="EMBL" id="RUQ81587.1"/>
    </source>
</evidence>
<reference evidence="1 2" key="1">
    <citation type="submission" date="2018-12" db="EMBL/GenBank/DDBJ databases">
        <title>Legionella sp,whole genome shotgun sequence.</title>
        <authorList>
            <person name="Wu H."/>
        </authorList>
    </citation>
    <scope>NUCLEOTIDE SEQUENCE [LARGE SCALE GENOMIC DNA]</scope>
    <source>
        <strain evidence="2">km714</strain>
    </source>
</reference>
<dbReference type="AlphaFoldDB" id="A0A3S0V9K8"/>
<dbReference type="EMBL" id="RZGR01000037">
    <property type="protein sequence ID" value="RUQ81587.1"/>
    <property type="molecule type" value="Genomic_DNA"/>
</dbReference>
<gene>
    <name evidence="1" type="ORF">EKM59_10215</name>
</gene>
<keyword evidence="2" id="KW-1185">Reference proteome</keyword>
<evidence type="ECO:0000313" key="2">
    <source>
        <dbReference type="Proteomes" id="UP000288012"/>
    </source>
</evidence>
<sequence length="206" mass="23501">MNKRLVWNFELEPTTSLHIPANALACAAEMRWEMRCFWPEDAIICLKGLTEHFLELSQFQLKKREDTYYLLDNAPLNIKMRRGQIVYKPLLAKKEHAMAYGRKIILDEQGAAATLPGAENITVEELLGQIKASGKKIAVSKDAFVYKFSTEPATKLELARLCVQDKIYFSLSIESRALSLVETFAQYLLATWISCDYVTFLKSILV</sequence>
<protein>
    <recommendedName>
        <fullName evidence="3">CYTH domain-containing protein</fullName>
    </recommendedName>
</protein>
<accession>A0A3S0V9K8</accession>
<comment type="caution">
    <text evidence="1">The sequence shown here is derived from an EMBL/GenBank/DDBJ whole genome shotgun (WGS) entry which is preliminary data.</text>
</comment>
<dbReference type="RefSeq" id="WP_127057397.1">
    <property type="nucleotide sequence ID" value="NZ_RZGR01000037.1"/>
</dbReference>